<keyword evidence="1" id="KW-0732">Signal</keyword>
<keyword evidence="3" id="KW-1185">Reference proteome</keyword>
<accession>A0A1Q2HMV2</accession>
<evidence type="ECO:0000313" key="3">
    <source>
        <dbReference type="Proteomes" id="UP000188273"/>
    </source>
</evidence>
<evidence type="ECO:0000256" key="1">
    <source>
        <dbReference type="SAM" id="SignalP"/>
    </source>
</evidence>
<proteinExistence type="predicted"/>
<protein>
    <submittedName>
        <fullName evidence="2">Uncharacterized protein</fullName>
    </submittedName>
</protein>
<dbReference type="Proteomes" id="UP000188273">
    <property type="component" value="Chromosome"/>
</dbReference>
<dbReference type="RefSeq" id="WP_077538950.1">
    <property type="nucleotide sequence ID" value="NZ_CP019633.1"/>
</dbReference>
<feature type="chain" id="PRO_5012026654" evidence="1">
    <location>
        <begin position="22"/>
        <end position="208"/>
    </location>
</feature>
<name>A0A1Q2HMV2_9BACT</name>
<feature type="signal peptide" evidence="1">
    <location>
        <begin position="1"/>
        <end position="21"/>
    </location>
</feature>
<evidence type="ECO:0000313" key="2">
    <source>
        <dbReference type="EMBL" id="AQQ08546.1"/>
    </source>
</evidence>
<reference evidence="3" key="1">
    <citation type="submission" date="2017-02" db="EMBL/GenBank/DDBJ databases">
        <title>Comparative genomics and description of representatives of a novel lineage of planctomycetes thriving in anoxic sediments.</title>
        <authorList>
            <person name="Spring S."/>
            <person name="Bunk B."/>
            <person name="Sproer C."/>
            <person name="Klenk H.-P."/>
        </authorList>
    </citation>
    <scope>NUCLEOTIDE SEQUENCE [LARGE SCALE GENOMIC DNA]</scope>
    <source>
        <strain evidence="3">L21-RPul-D3</strain>
    </source>
</reference>
<sequence length="208" mass="23556" precursor="true">MFKPVTIAVMLLYAFGHIPSAAETRDFSDDISESFQILPESEPIEGELQTETDIDFFVLNPVPQTVYRVFLNNGASDRKNMTVLMENYNSELRDIKTLDSIAETEYSTFYCEYGYPVYFKVFSNYSASGLYHIEVQTVKSADVDSFSNSCSAPTLLDLSGGYIETEAVIDTSEPNFPAADYYTFDALENYRYHISFDYLDSSEIEASI</sequence>
<dbReference type="AlphaFoldDB" id="A0A1Q2HMV2"/>
<dbReference type="EMBL" id="CP019633">
    <property type="protein sequence ID" value="AQQ08546.1"/>
    <property type="molecule type" value="Genomic_DNA"/>
</dbReference>
<dbReference type="Gene3D" id="2.60.120.380">
    <property type="match status" value="1"/>
</dbReference>
<gene>
    <name evidence="2" type="ORF">L21SP3_00330</name>
</gene>
<organism evidence="2 3">
    <name type="scientific">Sedimentisphaera cyanobacteriorum</name>
    <dbReference type="NCBI Taxonomy" id="1940790"/>
    <lineage>
        <taxon>Bacteria</taxon>
        <taxon>Pseudomonadati</taxon>
        <taxon>Planctomycetota</taxon>
        <taxon>Phycisphaerae</taxon>
        <taxon>Sedimentisphaerales</taxon>
        <taxon>Sedimentisphaeraceae</taxon>
        <taxon>Sedimentisphaera</taxon>
    </lineage>
</organism>
<dbReference type="KEGG" id="pbu:L21SP3_00330"/>